<dbReference type="EMBL" id="OU503055">
    <property type="protein sequence ID" value="CAI9783754.1"/>
    <property type="molecule type" value="Genomic_DNA"/>
</dbReference>
<feature type="region of interest" description="Disordered" evidence="1">
    <location>
        <begin position="640"/>
        <end position="678"/>
    </location>
</feature>
<name>A0AAD2AA48_9LAMI</name>
<evidence type="ECO:0000313" key="3">
    <source>
        <dbReference type="Proteomes" id="UP000834106"/>
    </source>
</evidence>
<dbReference type="PANTHER" id="PTHR33671:SF3">
    <property type="entry name" value="F28N24.8 PROTEIN"/>
    <property type="match status" value="1"/>
</dbReference>
<keyword evidence="3" id="KW-1185">Reference proteome</keyword>
<dbReference type="PANTHER" id="PTHR33671">
    <property type="entry name" value="N-METHYLTRANSFERASE, PUTATIVE (DUF688)-RELATED"/>
    <property type="match status" value="1"/>
</dbReference>
<proteinExistence type="predicted"/>
<gene>
    <name evidence="2" type="ORF">FPE_LOCUS30899</name>
</gene>
<reference evidence="2" key="1">
    <citation type="submission" date="2023-05" db="EMBL/GenBank/DDBJ databases">
        <authorList>
            <person name="Huff M."/>
        </authorList>
    </citation>
    <scope>NUCLEOTIDE SEQUENCE</scope>
</reference>
<sequence>MAKKQLDFNAPLLSVRRFSSPTRASEPKGEKEGPIHPPEEPSNTPRLPPGRVSGVIRYNSGESPKLLSGRVSGFPRYNSGERSNDLNVNRTQIEAFPFNDHASLIEKLHESLNSRDDSDTESGDYAYSDAHDKLSLTESWSLNYSVSGLSGYQGSGVKPSGTFSVDVQTKDFMMSRFLPAAKAVVLETPQYVVKKQTAVVEHPKPVKKVVSGERKPLLEQYGSNIRSHYIQYTENVESVDDDSEITVPVKKSGKIWGILPRFCVKNSLRLLSPLPGMKSKNHAPTSPAGDVRRLTRNGHSGPVDKNVYHAIYKKKFHSGVLSRDMLEIGNKLWSDSNQFSYSSDSFKPAVSSLRQCRSGPISPYRNEAPKSPFHEGARFLGVPKEIENHNVNKIASSRKMWKPMRDVSRNQIHKQGSGSPVVAVEKTLYVDGPTNTDCSKDEKIVDFSCKNLKSMDESRQTEETEAVKSFDQEISSLNVSVGGKSLVPKLLKSHPISPYQNETSKSYFHGRNANKIASSRKLCNALQDVSRNHKQRKVSCSPGDFVEKTLYIDAVTIKDSSKEDKIFDFSDKNLKSSNDSRRTEENGPVKSSDMDESSLDILVEGKSRSPKLSGITDMVLPNLSFDRECSLVDCSKVDSDANSGVNNKQNVEQDNQRDFDSPSLKSPLTPPLPKSPSESWLWRTMPSISLPNPFSHPANITPRNRLKRIRSAVQRSLFPMLLICATKHRSGQVPASYKLELLRSFYWSSFSEILKKHSGDGGVMYHFSVLIWCMRKRGILYFEGIFELWDEEEQKIKLQAWTRQWCP</sequence>
<feature type="region of interest" description="Disordered" evidence="1">
    <location>
        <begin position="1"/>
        <end position="61"/>
    </location>
</feature>
<evidence type="ECO:0000313" key="2">
    <source>
        <dbReference type="EMBL" id="CAI9783754.1"/>
    </source>
</evidence>
<protein>
    <submittedName>
        <fullName evidence="2">Uncharacterized protein</fullName>
    </submittedName>
</protein>
<feature type="region of interest" description="Disordered" evidence="1">
    <location>
        <begin position="275"/>
        <end position="300"/>
    </location>
</feature>
<dbReference type="Pfam" id="PF05097">
    <property type="entry name" value="DUF688"/>
    <property type="match status" value="1"/>
</dbReference>
<feature type="compositionally biased region" description="Basic and acidic residues" evidence="1">
    <location>
        <begin position="25"/>
        <end position="39"/>
    </location>
</feature>
<organism evidence="2 3">
    <name type="scientific">Fraxinus pennsylvanica</name>
    <dbReference type="NCBI Taxonomy" id="56036"/>
    <lineage>
        <taxon>Eukaryota</taxon>
        <taxon>Viridiplantae</taxon>
        <taxon>Streptophyta</taxon>
        <taxon>Embryophyta</taxon>
        <taxon>Tracheophyta</taxon>
        <taxon>Spermatophyta</taxon>
        <taxon>Magnoliopsida</taxon>
        <taxon>eudicotyledons</taxon>
        <taxon>Gunneridae</taxon>
        <taxon>Pentapetalae</taxon>
        <taxon>asterids</taxon>
        <taxon>lamiids</taxon>
        <taxon>Lamiales</taxon>
        <taxon>Oleaceae</taxon>
        <taxon>Oleeae</taxon>
        <taxon>Fraxinus</taxon>
    </lineage>
</organism>
<feature type="compositionally biased region" description="Basic and acidic residues" evidence="1">
    <location>
        <begin position="571"/>
        <end position="587"/>
    </location>
</feature>
<accession>A0AAD2AA48</accession>
<feature type="compositionally biased region" description="Polar residues" evidence="1">
    <location>
        <begin position="640"/>
        <end position="653"/>
    </location>
</feature>
<evidence type="ECO:0000256" key="1">
    <source>
        <dbReference type="SAM" id="MobiDB-lite"/>
    </source>
</evidence>
<feature type="region of interest" description="Disordered" evidence="1">
    <location>
        <begin position="571"/>
        <end position="597"/>
    </location>
</feature>
<dbReference type="AlphaFoldDB" id="A0AAD2AA48"/>
<dbReference type="InterPro" id="IPR007789">
    <property type="entry name" value="DUF688"/>
</dbReference>
<dbReference type="Proteomes" id="UP000834106">
    <property type="component" value="Chromosome 20"/>
</dbReference>